<evidence type="ECO:0000313" key="7">
    <source>
        <dbReference type="Proteomes" id="UP001327093"/>
    </source>
</evidence>
<feature type="domain" description="PD-(D/E)XK endonuclease-like" evidence="5">
    <location>
        <begin position="134"/>
        <end position="200"/>
    </location>
</feature>
<keyword evidence="3" id="KW-0234">DNA repair</keyword>
<evidence type="ECO:0000259" key="5">
    <source>
        <dbReference type="Pfam" id="PF12705"/>
    </source>
</evidence>
<comment type="caution">
    <text evidence="6">The sequence shown here is derived from an EMBL/GenBank/DDBJ whole genome shotgun (WGS) entry which is preliminary data.</text>
</comment>
<evidence type="ECO:0000256" key="3">
    <source>
        <dbReference type="ARBA" id="ARBA00023204"/>
    </source>
</evidence>
<keyword evidence="1" id="KW-0227">DNA damage</keyword>
<accession>A0ABU6A735</accession>
<evidence type="ECO:0000256" key="1">
    <source>
        <dbReference type="ARBA" id="ARBA00022763"/>
    </source>
</evidence>
<dbReference type="Gene3D" id="3.90.320.10">
    <property type="match status" value="1"/>
</dbReference>
<organism evidence="6 7">
    <name type="scientific">Saccharopolyspora mangrovi</name>
    <dbReference type="NCBI Taxonomy" id="3082379"/>
    <lineage>
        <taxon>Bacteria</taxon>
        <taxon>Bacillati</taxon>
        <taxon>Actinomycetota</taxon>
        <taxon>Actinomycetes</taxon>
        <taxon>Pseudonocardiales</taxon>
        <taxon>Pseudonocardiaceae</taxon>
        <taxon>Saccharopolyspora</taxon>
    </lineage>
</organism>
<protein>
    <submittedName>
        <fullName evidence="6">PD-(D/E)XK nuclease family protein</fullName>
    </submittedName>
</protein>
<sequence length="320" mass="35917">MADAFDVPADPLPTVDQIPRDRYDRPKVVPPGGDKPTPYTRCTTFVDCLEDKYNLTQWEKRMVAVGLADPGNAHLLLAVVSHAEDKNQLNRICNEAKDSAKAGAKATTGTALHALTERYDRGLPLPALPESAQRDIDAYVRATRELEHVAIEQFVVNDELKVGGTPDRVSAYRGELYILDVKTGNVDFGAMKIAMQLAMYSRSTPYDFSVNARTPWPADVNQDWGIVAHLPAGKGYCELRWIDLRKGWDAVLVANSVREWRKERSWYRPYEAQPARDYLAEIEEANNVDALYALYSEAQVDGHATPELKARCAQRKKELQ</sequence>
<dbReference type="InterPro" id="IPR011604">
    <property type="entry name" value="PDDEXK-like_dom_sf"/>
</dbReference>
<dbReference type="InterPro" id="IPR038726">
    <property type="entry name" value="PDDEXK_AddAB-type"/>
</dbReference>
<keyword evidence="2" id="KW-0378">Hydrolase</keyword>
<dbReference type="Proteomes" id="UP001327093">
    <property type="component" value="Unassembled WGS sequence"/>
</dbReference>
<evidence type="ECO:0000256" key="2">
    <source>
        <dbReference type="ARBA" id="ARBA00022806"/>
    </source>
</evidence>
<dbReference type="EMBL" id="JAWLNX010000004">
    <property type="protein sequence ID" value="MEB3367372.1"/>
    <property type="molecule type" value="Genomic_DNA"/>
</dbReference>
<keyword evidence="2" id="KW-0347">Helicase</keyword>
<keyword evidence="2" id="KW-0067">ATP-binding</keyword>
<feature type="compositionally biased region" description="Basic and acidic residues" evidence="4">
    <location>
        <begin position="18"/>
        <end position="27"/>
    </location>
</feature>
<gene>
    <name evidence="6" type="ORF">R4I43_08130</name>
</gene>
<dbReference type="Pfam" id="PF12705">
    <property type="entry name" value="PDDEXK_1"/>
    <property type="match status" value="1"/>
</dbReference>
<evidence type="ECO:0000313" key="6">
    <source>
        <dbReference type="EMBL" id="MEB3367372.1"/>
    </source>
</evidence>
<name>A0ABU6A735_9PSEU</name>
<keyword evidence="7" id="KW-1185">Reference proteome</keyword>
<reference evidence="6 7" key="1">
    <citation type="submission" date="2023-10" db="EMBL/GenBank/DDBJ databases">
        <title>Saccharopolyspora sp. nov., isolated from mangrove soil.</title>
        <authorList>
            <person name="Lu Y."/>
            <person name="Liu W."/>
        </authorList>
    </citation>
    <scope>NUCLEOTIDE SEQUENCE [LARGE SCALE GENOMIC DNA]</scope>
    <source>
        <strain evidence="6 7">S2-29</strain>
    </source>
</reference>
<evidence type="ECO:0000256" key="4">
    <source>
        <dbReference type="SAM" id="MobiDB-lite"/>
    </source>
</evidence>
<keyword evidence="2" id="KW-0547">Nucleotide-binding</keyword>
<proteinExistence type="predicted"/>
<feature type="region of interest" description="Disordered" evidence="4">
    <location>
        <begin position="1"/>
        <end position="35"/>
    </location>
</feature>
<dbReference type="RefSeq" id="WP_324264923.1">
    <property type="nucleotide sequence ID" value="NZ_JAWLNX010000004.1"/>
</dbReference>